<evidence type="ECO:0000256" key="10">
    <source>
        <dbReference type="ARBA" id="ARBA00023136"/>
    </source>
</evidence>
<dbReference type="InterPro" id="IPR008915">
    <property type="entry name" value="Peptidase_M50"/>
</dbReference>
<keyword evidence="14" id="KW-1185">Reference proteome</keyword>
<protein>
    <recommendedName>
        <fullName evidence="11">Zinc metalloprotease</fullName>
        <ecNumber evidence="11">3.4.24.-</ecNumber>
    </recommendedName>
</protein>
<dbReference type="EMBL" id="LPUF01000001">
    <property type="protein sequence ID" value="OQK16917.1"/>
    <property type="molecule type" value="Genomic_DNA"/>
</dbReference>
<dbReference type="RefSeq" id="WP_080521532.1">
    <property type="nucleotide sequence ID" value="NZ_LPUF01000001.1"/>
</dbReference>
<feature type="domain" description="PDZ" evidence="12">
    <location>
        <begin position="115"/>
        <end position="190"/>
    </location>
</feature>
<dbReference type="PANTHER" id="PTHR42837">
    <property type="entry name" value="REGULATOR OF SIGMA-E PROTEASE RSEP"/>
    <property type="match status" value="1"/>
</dbReference>
<comment type="caution">
    <text evidence="13">The sequence shown here is derived from an EMBL/GenBank/DDBJ whole genome shotgun (WGS) entry which is preliminary data.</text>
</comment>
<comment type="similarity">
    <text evidence="3 11">Belongs to the peptidase M50B family.</text>
</comment>
<dbReference type="Pfam" id="PF02163">
    <property type="entry name" value="Peptidase_M50"/>
    <property type="match status" value="1"/>
</dbReference>
<comment type="subcellular location">
    <subcellularLocation>
        <location evidence="2">Membrane</location>
        <topology evidence="2">Multi-pass membrane protein</topology>
    </subcellularLocation>
</comment>
<evidence type="ECO:0000256" key="4">
    <source>
        <dbReference type="ARBA" id="ARBA00022670"/>
    </source>
</evidence>
<dbReference type="SUPFAM" id="SSF50156">
    <property type="entry name" value="PDZ domain-like"/>
    <property type="match status" value="2"/>
</dbReference>
<dbReference type="OrthoDB" id="9782003at2"/>
<dbReference type="CDD" id="cd23081">
    <property type="entry name" value="cpPDZ_EcRseP-like"/>
    <property type="match status" value="1"/>
</dbReference>
<keyword evidence="8 11" id="KW-1133">Transmembrane helix</keyword>
<keyword evidence="11" id="KW-0479">Metal-binding</keyword>
<evidence type="ECO:0000256" key="3">
    <source>
        <dbReference type="ARBA" id="ARBA00007931"/>
    </source>
</evidence>
<proteinExistence type="inferred from homology"/>
<evidence type="ECO:0000256" key="2">
    <source>
        <dbReference type="ARBA" id="ARBA00004141"/>
    </source>
</evidence>
<name>A0A1V8M5U7_9GAMM</name>
<accession>A0A1V8M5U7</accession>
<evidence type="ECO:0000313" key="13">
    <source>
        <dbReference type="EMBL" id="OQK16917.1"/>
    </source>
</evidence>
<evidence type="ECO:0000256" key="6">
    <source>
        <dbReference type="ARBA" id="ARBA00022801"/>
    </source>
</evidence>
<keyword evidence="5 11" id="KW-0812">Transmembrane</keyword>
<dbReference type="AlphaFoldDB" id="A0A1V8M5U7"/>
<evidence type="ECO:0000256" key="1">
    <source>
        <dbReference type="ARBA" id="ARBA00001947"/>
    </source>
</evidence>
<sequence>MDTLNSLFYFAVAVGLLVAVHEFGHFWVARKTGVKVLRFSIGFGKVIWKYQKNSASTEYVLSVIPLGGYVKMVDEREGEVSAADLPYAFTRKSLWARTAIVAAGPVFNLLLAVIIYWAVFMLGETGMRPLVGAVEPGTLVAQAGFVEGEEIVNVNNIRTVTWRETIETIMSSVMDAEQGLPVEVKTEDGVLLTHTLIIPFDVSQQPKRLFEELGLNAWQPPLPPVIGRVIENSVAAQAGLQPGDLIISADGIELTDWMDWVKYVQDHAGQVMNLLIERDGQALTIALKPESVIENEKITGKIGVGVQVPEGLQESMMVEYSLPPLQALQAAVERTVYYSGVTLKMMGYMFIGKASVENLSGPVSIAKYAGKSAEMGLVSFLKFLAIVSISLGVLNLLPIPVLDGGHLLMFAIEAIKGSPVSDNVQIVFQQIGMTALLALMALAMFLDIERLFQ</sequence>
<dbReference type="GO" id="GO:0004222">
    <property type="term" value="F:metalloendopeptidase activity"/>
    <property type="evidence" value="ECO:0007669"/>
    <property type="project" value="InterPro"/>
</dbReference>
<dbReference type="Gene3D" id="2.30.42.10">
    <property type="match status" value="2"/>
</dbReference>
<dbReference type="PANTHER" id="PTHR42837:SF2">
    <property type="entry name" value="MEMBRANE METALLOPROTEASE ARASP2, CHLOROPLASTIC-RELATED"/>
    <property type="match status" value="1"/>
</dbReference>
<dbReference type="NCBIfam" id="TIGR00054">
    <property type="entry name" value="RIP metalloprotease RseP"/>
    <property type="match status" value="1"/>
</dbReference>
<dbReference type="SMART" id="SM00228">
    <property type="entry name" value="PDZ"/>
    <property type="match status" value="2"/>
</dbReference>
<feature type="domain" description="PDZ" evidence="12">
    <location>
        <begin position="198"/>
        <end position="280"/>
    </location>
</feature>
<keyword evidence="9 11" id="KW-0482">Metalloprotease</keyword>
<reference evidence="13 14" key="1">
    <citation type="submission" date="2015-12" db="EMBL/GenBank/DDBJ databases">
        <authorList>
            <person name="Shamseldin A."/>
            <person name="Moawad H."/>
            <person name="Abd El-Rahim W.M."/>
            <person name="Sadowsky M.J."/>
        </authorList>
    </citation>
    <scope>NUCLEOTIDE SEQUENCE [LARGE SCALE GENOMIC DNA]</scope>
    <source>
        <strain evidence="13 14">WF1</strain>
    </source>
</reference>
<feature type="transmembrane region" description="Helical" evidence="11">
    <location>
        <begin position="426"/>
        <end position="446"/>
    </location>
</feature>
<dbReference type="CDD" id="cd06163">
    <property type="entry name" value="S2P-M50_PDZ_RseP-like"/>
    <property type="match status" value="1"/>
</dbReference>
<dbReference type="Proteomes" id="UP000191980">
    <property type="component" value="Unassembled WGS sequence"/>
</dbReference>
<keyword evidence="4 13" id="KW-0645">Protease</keyword>
<evidence type="ECO:0000256" key="7">
    <source>
        <dbReference type="ARBA" id="ARBA00022833"/>
    </source>
</evidence>
<gene>
    <name evidence="13" type="ORF">AU255_03170</name>
</gene>
<dbReference type="GO" id="GO:0016020">
    <property type="term" value="C:membrane"/>
    <property type="evidence" value="ECO:0007669"/>
    <property type="project" value="UniProtKB-SubCell"/>
</dbReference>
<keyword evidence="10 11" id="KW-0472">Membrane</keyword>
<keyword evidence="6 11" id="KW-0378">Hydrolase</keyword>
<keyword evidence="7 11" id="KW-0862">Zinc</keyword>
<evidence type="ECO:0000256" key="8">
    <source>
        <dbReference type="ARBA" id="ARBA00022989"/>
    </source>
</evidence>
<evidence type="ECO:0000313" key="14">
    <source>
        <dbReference type="Proteomes" id="UP000191980"/>
    </source>
</evidence>
<evidence type="ECO:0000256" key="5">
    <source>
        <dbReference type="ARBA" id="ARBA00022692"/>
    </source>
</evidence>
<organism evidence="13 14">
    <name type="scientific">Methyloprofundus sedimenti</name>
    <dbReference type="NCBI Taxonomy" id="1420851"/>
    <lineage>
        <taxon>Bacteria</taxon>
        <taxon>Pseudomonadati</taxon>
        <taxon>Pseudomonadota</taxon>
        <taxon>Gammaproteobacteria</taxon>
        <taxon>Methylococcales</taxon>
        <taxon>Methylococcaceae</taxon>
        <taxon>Methyloprofundus</taxon>
    </lineage>
</organism>
<dbReference type="GO" id="GO:0046872">
    <property type="term" value="F:metal ion binding"/>
    <property type="evidence" value="ECO:0007669"/>
    <property type="project" value="UniProtKB-KW"/>
</dbReference>
<evidence type="ECO:0000259" key="12">
    <source>
        <dbReference type="SMART" id="SM00228"/>
    </source>
</evidence>
<dbReference type="Pfam" id="PF17820">
    <property type="entry name" value="PDZ_6"/>
    <property type="match status" value="1"/>
</dbReference>
<dbReference type="InterPro" id="IPR041489">
    <property type="entry name" value="PDZ_6"/>
</dbReference>
<dbReference type="STRING" id="1420851.AU255_03170"/>
<evidence type="ECO:0000256" key="11">
    <source>
        <dbReference type="RuleBase" id="RU362031"/>
    </source>
</evidence>
<feature type="transmembrane region" description="Helical" evidence="11">
    <location>
        <begin position="7"/>
        <end position="28"/>
    </location>
</feature>
<dbReference type="EC" id="3.4.24.-" evidence="11"/>
<dbReference type="GO" id="GO:0006508">
    <property type="term" value="P:proteolysis"/>
    <property type="evidence" value="ECO:0007669"/>
    <property type="project" value="UniProtKB-KW"/>
</dbReference>
<comment type="cofactor">
    <cofactor evidence="1 11">
        <name>Zn(2+)</name>
        <dbReference type="ChEBI" id="CHEBI:29105"/>
    </cofactor>
</comment>
<feature type="transmembrane region" description="Helical" evidence="11">
    <location>
        <begin position="94"/>
        <end position="119"/>
    </location>
</feature>
<dbReference type="InterPro" id="IPR001478">
    <property type="entry name" value="PDZ"/>
</dbReference>
<dbReference type="InterPro" id="IPR004387">
    <property type="entry name" value="Pept_M50_Zn"/>
</dbReference>
<feature type="transmembrane region" description="Helical" evidence="11">
    <location>
        <begin position="377"/>
        <end position="399"/>
    </location>
</feature>
<evidence type="ECO:0000256" key="9">
    <source>
        <dbReference type="ARBA" id="ARBA00023049"/>
    </source>
</evidence>
<dbReference type="InterPro" id="IPR036034">
    <property type="entry name" value="PDZ_sf"/>
</dbReference>